<dbReference type="RefSeq" id="WP_039716383.1">
    <property type="nucleotide sequence ID" value="NZ_JTJC03000002.1"/>
</dbReference>
<dbReference type="OrthoDB" id="505641at2"/>
<evidence type="ECO:0000256" key="1">
    <source>
        <dbReference type="SAM" id="SignalP"/>
    </source>
</evidence>
<accession>A0A9X5E5J5</accession>
<sequence>MYKKLLLSSFSVITALLAIAAPRSLAEPSSYSIWSDSTPLNVVVDEDTNPVELGLKFRSDVDGEVSAIRFYRAVANDSGYIVHLWTTTGELLGTGMAVEGQQTAPGWQTVQFYPPIPIKAKQTYIASYYVNSGRYVASEKFFERAGVDNGFLHALRNGEAGSNSTYIYGYGGGFPTQSYNSTNYWIDVVFKPKTTSIWNDSVAPSSIATFDSRAIEVGVKFKATKEGFVTGIRFYKAATNTGTHVGSLWTAGGQLIARGTFVSETTSGWQQLKFDQPIRISADAIYVASYHAPKGNYAYTLNHFTNPISNFGLQFLDGNNGVYKYGSSSFPSQTYKSSNYWVDVLYTPIGD</sequence>
<name>A0A9X5E5J5_9CYAN</name>
<proteinExistence type="predicted"/>
<organism evidence="3 4">
    <name type="scientific">Scytonema millei VB511283</name>
    <dbReference type="NCBI Taxonomy" id="1245923"/>
    <lineage>
        <taxon>Bacteria</taxon>
        <taxon>Bacillati</taxon>
        <taxon>Cyanobacteriota</taxon>
        <taxon>Cyanophyceae</taxon>
        <taxon>Nostocales</taxon>
        <taxon>Scytonemataceae</taxon>
        <taxon>Scytonema</taxon>
    </lineage>
</organism>
<dbReference type="InterPro" id="IPR025141">
    <property type="entry name" value="DUF4082"/>
</dbReference>
<comment type="caution">
    <text evidence="3">The sequence shown here is derived from an EMBL/GenBank/DDBJ whole genome shotgun (WGS) entry which is preliminary data.</text>
</comment>
<evidence type="ECO:0000259" key="2">
    <source>
        <dbReference type="Pfam" id="PF13313"/>
    </source>
</evidence>
<feature type="domain" description="DUF4082" evidence="2">
    <location>
        <begin position="203"/>
        <end position="342"/>
    </location>
</feature>
<feature type="chain" id="PRO_5040721193" evidence="1">
    <location>
        <begin position="21"/>
        <end position="351"/>
    </location>
</feature>
<gene>
    <name evidence="3" type="ORF">QH73_0011050</name>
</gene>
<feature type="signal peptide" evidence="1">
    <location>
        <begin position="1"/>
        <end position="20"/>
    </location>
</feature>
<reference evidence="3 4" key="1">
    <citation type="journal article" date="2015" name="Genome Announc.">
        <title>Draft Genome Sequence of the Terrestrial Cyanobacterium Scytonema millei VB511283, Isolated from Eastern India.</title>
        <authorList>
            <person name="Sen D."/>
            <person name="Chandrababunaidu M.M."/>
            <person name="Singh D."/>
            <person name="Sanghi N."/>
            <person name="Ghorai A."/>
            <person name="Mishra G.P."/>
            <person name="Madduluri M."/>
            <person name="Adhikary S.P."/>
            <person name="Tripathy S."/>
        </authorList>
    </citation>
    <scope>NUCLEOTIDE SEQUENCE [LARGE SCALE GENOMIC DNA]</scope>
    <source>
        <strain evidence="3 4">VB511283</strain>
    </source>
</reference>
<keyword evidence="1" id="KW-0732">Signal</keyword>
<evidence type="ECO:0000313" key="4">
    <source>
        <dbReference type="Proteomes" id="UP000031532"/>
    </source>
</evidence>
<evidence type="ECO:0000313" key="3">
    <source>
        <dbReference type="EMBL" id="NHC35193.1"/>
    </source>
</evidence>
<dbReference type="EMBL" id="JTJC03000002">
    <property type="protein sequence ID" value="NHC35193.1"/>
    <property type="molecule type" value="Genomic_DNA"/>
</dbReference>
<feature type="domain" description="DUF4082" evidence="2">
    <location>
        <begin position="38"/>
        <end position="186"/>
    </location>
</feature>
<keyword evidence="4" id="KW-1185">Reference proteome</keyword>
<dbReference type="AlphaFoldDB" id="A0A9X5E5J5"/>
<dbReference type="Proteomes" id="UP000031532">
    <property type="component" value="Unassembled WGS sequence"/>
</dbReference>
<protein>
    <submittedName>
        <fullName evidence="3">DUF4082 domain-containing protein</fullName>
    </submittedName>
</protein>
<dbReference type="Pfam" id="PF13313">
    <property type="entry name" value="DUF4082"/>
    <property type="match status" value="2"/>
</dbReference>